<name>D4HTW0_9CAUD</name>
<organism evidence="1 2">
    <name type="scientific">Vibrio phage VP585</name>
    <dbReference type="NCBI Taxonomy" id="631719"/>
    <lineage>
        <taxon>Viruses</taxon>
        <taxon>Duplodnaviria</taxon>
        <taxon>Heunggongvirae</taxon>
        <taxon>Uroviricota</taxon>
        <taxon>Caudoviricetes</taxon>
        <taxon>Vhmlvirus</taxon>
        <taxon>Vhmlvirus VP585</taxon>
    </lineage>
</organism>
<accession>D4HTW0</accession>
<dbReference type="OrthoDB" id="18543at10239"/>
<evidence type="ECO:0000313" key="1">
    <source>
        <dbReference type="EMBL" id="CAX65002.1"/>
    </source>
</evidence>
<dbReference type="GeneID" id="26040288"/>
<dbReference type="KEGG" id="vg:26040288"/>
<dbReference type="EMBL" id="FN297812">
    <property type="protein sequence ID" value="CAX65002.1"/>
    <property type="molecule type" value="Genomic_DNA"/>
</dbReference>
<dbReference type="Proteomes" id="UP000001840">
    <property type="component" value="Segment"/>
</dbReference>
<reference evidence="1 2" key="1">
    <citation type="journal article" date="2009" name="J. Virol.">
        <title>The linear plasmid prophage Vp58.5 of Vibrio parahaemolyticus is closely related to the integrating phage VHML and constitutes a new incompatibility group of telomere phages.</title>
        <authorList>
            <person name="Zabala B."/>
            <person name="Hammerl J.A."/>
            <person name="Espejo R.T."/>
            <person name="Hertwig S."/>
        </authorList>
    </citation>
    <scope>NUCLEOTIDE SEQUENCE [LARGE SCALE GENOMIC DNA]</scope>
</reference>
<evidence type="ECO:0000313" key="2">
    <source>
        <dbReference type="Proteomes" id="UP000001840"/>
    </source>
</evidence>
<keyword evidence="2" id="KW-1185">Reference proteome</keyword>
<sequence>MRVTPAPTTLKRLFLLSHSGGKQMFSYIFQGRTHTDTTRSYMNSLGMTQEQVDSVLQQKDFEEAQNLVKRQEAYRLESDPLFMEWQYDNTPESEQAWRDKVAEIKARYPLPSES</sequence>
<protein>
    <submittedName>
        <fullName evidence="1">Gp21 protein</fullName>
    </submittedName>
</protein>
<dbReference type="RefSeq" id="YP_009167728.1">
    <property type="nucleotide sequence ID" value="NC_027981.1"/>
</dbReference>
<proteinExistence type="predicted"/>